<dbReference type="EMBL" id="FO082277">
    <property type="protein sequence ID" value="CCO14964.1"/>
    <property type="molecule type" value="Genomic_DNA"/>
</dbReference>
<organism evidence="1 2">
    <name type="scientific">Bathycoccus prasinos</name>
    <dbReference type="NCBI Taxonomy" id="41875"/>
    <lineage>
        <taxon>Eukaryota</taxon>
        <taxon>Viridiplantae</taxon>
        <taxon>Chlorophyta</taxon>
        <taxon>Mamiellophyceae</taxon>
        <taxon>Mamiellales</taxon>
        <taxon>Bathycoccaceae</taxon>
        <taxon>Bathycoccus</taxon>
    </lineage>
</organism>
<evidence type="ECO:0000313" key="1">
    <source>
        <dbReference type="EMBL" id="CCO14964.1"/>
    </source>
</evidence>
<reference evidence="1 2" key="1">
    <citation type="submission" date="2011-10" db="EMBL/GenBank/DDBJ databases">
        <authorList>
            <person name="Genoscope - CEA"/>
        </authorList>
    </citation>
    <scope>NUCLEOTIDE SEQUENCE [LARGE SCALE GENOMIC DNA]</scope>
    <source>
        <strain evidence="1 2">RCC 1105</strain>
    </source>
</reference>
<dbReference type="GeneID" id="19017150"/>
<proteinExistence type="predicted"/>
<dbReference type="Proteomes" id="UP000198341">
    <property type="component" value="Chromosome 2"/>
</dbReference>
<protein>
    <submittedName>
        <fullName evidence="1">Uncharacterized protein</fullName>
    </submittedName>
</protein>
<evidence type="ECO:0000313" key="2">
    <source>
        <dbReference type="Proteomes" id="UP000198341"/>
    </source>
</evidence>
<dbReference type="RefSeq" id="XP_007514724.1">
    <property type="nucleotide sequence ID" value="XM_007514662.1"/>
</dbReference>
<gene>
    <name evidence="1" type="ORF">Bathy02g00365</name>
</gene>
<dbReference type="KEGG" id="bpg:Bathy02g00365"/>
<name>K8EB26_9CHLO</name>
<sequence>MDLNTYGIYISIKNQRTSPIKVSSIDLMRAECHDRLSIANGCSRDVVLSHVSAIQKHVFHPKSIPKKKERTLDFNRYKLPQRY</sequence>
<accession>K8EB26</accession>
<keyword evidence="2" id="KW-1185">Reference proteome</keyword>
<dbReference type="AlphaFoldDB" id="K8EB26"/>